<protein>
    <submittedName>
        <fullName evidence="7">Amino acid transporter</fullName>
    </submittedName>
</protein>
<dbReference type="RefSeq" id="WP_057880625.1">
    <property type="nucleotide sequence ID" value="NZ_JQCF01000009.1"/>
</dbReference>
<feature type="transmembrane region" description="Helical" evidence="6">
    <location>
        <begin position="308"/>
        <end position="336"/>
    </location>
</feature>
<feature type="transmembrane region" description="Helical" evidence="6">
    <location>
        <begin position="29"/>
        <end position="48"/>
    </location>
</feature>
<feature type="transmembrane region" description="Helical" evidence="6">
    <location>
        <begin position="182"/>
        <end position="202"/>
    </location>
</feature>
<evidence type="ECO:0000256" key="1">
    <source>
        <dbReference type="ARBA" id="ARBA00004141"/>
    </source>
</evidence>
<dbReference type="AlphaFoldDB" id="A0A0R2LD29"/>
<name>A0A0R2LD29_9LACO</name>
<comment type="caution">
    <text evidence="7">The sequence shown here is derived from an EMBL/GenBank/DDBJ whole genome shotgun (WGS) entry which is preliminary data.</text>
</comment>
<evidence type="ECO:0000256" key="3">
    <source>
        <dbReference type="ARBA" id="ARBA00022692"/>
    </source>
</evidence>
<evidence type="ECO:0000313" key="8">
    <source>
        <dbReference type="Proteomes" id="UP000051006"/>
    </source>
</evidence>
<keyword evidence="3 6" id="KW-0812">Transmembrane</keyword>
<evidence type="ECO:0000256" key="4">
    <source>
        <dbReference type="ARBA" id="ARBA00022989"/>
    </source>
</evidence>
<dbReference type="Pfam" id="PF13520">
    <property type="entry name" value="AA_permease_2"/>
    <property type="match status" value="1"/>
</dbReference>
<evidence type="ECO:0000256" key="6">
    <source>
        <dbReference type="SAM" id="Phobius"/>
    </source>
</evidence>
<keyword evidence="8" id="KW-1185">Reference proteome</keyword>
<evidence type="ECO:0000313" key="7">
    <source>
        <dbReference type="EMBL" id="KRN99393.1"/>
    </source>
</evidence>
<accession>A0A0R2LD29</accession>
<dbReference type="EMBL" id="JQCF01000009">
    <property type="protein sequence ID" value="KRN99393.1"/>
    <property type="molecule type" value="Genomic_DNA"/>
</dbReference>
<feature type="transmembrane region" description="Helical" evidence="6">
    <location>
        <begin position="256"/>
        <end position="282"/>
    </location>
</feature>
<keyword evidence="4 6" id="KW-1133">Transmembrane helix</keyword>
<evidence type="ECO:0000256" key="2">
    <source>
        <dbReference type="ARBA" id="ARBA00022448"/>
    </source>
</evidence>
<dbReference type="STRING" id="993692.IV57_GL002516"/>
<dbReference type="OrthoDB" id="9762947at2"/>
<feature type="transmembrane region" description="Helical" evidence="6">
    <location>
        <begin position="152"/>
        <end position="170"/>
    </location>
</feature>
<feature type="transmembrane region" description="Helical" evidence="6">
    <location>
        <begin position="89"/>
        <end position="110"/>
    </location>
</feature>
<dbReference type="PIRSF" id="PIRSF006060">
    <property type="entry name" value="AA_transporter"/>
    <property type="match status" value="1"/>
</dbReference>
<feature type="transmembrane region" description="Helical" evidence="6">
    <location>
        <begin position="440"/>
        <end position="458"/>
    </location>
</feature>
<keyword evidence="2" id="KW-0813">Transport</keyword>
<feature type="transmembrane region" description="Helical" evidence="6">
    <location>
        <begin position="222"/>
        <end position="244"/>
    </location>
</feature>
<gene>
    <name evidence="7" type="ORF">IV57_GL002516</name>
</gene>
<dbReference type="InterPro" id="IPR002293">
    <property type="entry name" value="AA/rel_permease1"/>
</dbReference>
<feature type="transmembrane region" description="Helical" evidence="6">
    <location>
        <begin position="54"/>
        <end position="77"/>
    </location>
</feature>
<keyword evidence="5 6" id="KW-0472">Membrane</keyword>
<dbReference type="GO" id="GO:0015171">
    <property type="term" value="F:amino acid transmembrane transporter activity"/>
    <property type="evidence" value="ECO:0007669"/>
    <property type="project" value="TreeGrafter"/>
</dbReference>
<reference evidence="7 8" key="1">
    <citation type="journal article" date="2015" name="Genome Announc.">
        <title>Expanding the biotechnology potential of lactobacilli through comparative genomics of 213 strains and associated genera.</title>
        <authorList>
            <person name="Sun Z."/>
            <person name="Harris H.M."/>
            <person name="McCann A."/>
            <person name="Guo C."/>
            <person name="Argimon S."/>
            <person name="Zhang W."/>
            <person name="Yang X."/>
            <person name="Jeffery I.B."/>
            <person name="Cooney J.C."/>
            <person name="Kagawa T.F."/>
            <person name="Liu W."/>
            <person name="Song Y."/>
            <person name="Salvetti E."/>
            <person name="Wrobel A."/>
            <person name="Rasinkangas P."/>
            <person name="Parkhill J."/>
            <person name="Rea M.C."/>
            <person name="O'Sullivan O."/>
            <person name="Ritari J."/>
            <person name="Douillard F.P."/>
            <person name="Paul Ross R."/>
            <person name="Yang R."/>
            <person name="Briner A.E."/>
            <person name="Felis G.E."/>
            <person name="de Vos W.M."/>
            <person name="Barrangou R."/>
            <person name="Klaenhammer T.R."/>
            <person name="Caufield P.W."/>
            <person name="Cui Y."/>
            <person name="Zhang H."/>
            <person name="O'Toole P.W."/>
        </authorList>
    </citation>
    <scope>NUCLEOTIDE SEQUENCE [LARGE SCALE GENOMIC DNA]</scope>
    <source>
        <strain evidence="7 8">DSM 24716</strain>
    </source>
</reference>
<feature type="transmembrane region" description="Helical" evidence="6">
    <location>
        <begin position="381"/>
        <end position="401"/>
    </location>
</feature>
<evidence type="ECO:0000256" key="5">
    <source>
        <dbReference type="ARBA" id="ARBA00023136"/>
    </source>
</evidence>
<comment type="subcellular location">
    <subcellularLocation>
        <location evidence="1">Membrane</location>
        <topology evidence="1">Multi-pass membrane protein</topology>
    </subcellularLocation>
</comment>
<dbReference type="PATRIC" id="fig|993692.3.peg.2565"/>
<sequence>MKNVFKKESVGTYLKADSKLVKSLGARDLLALGIGAVIGTGIFILPGHEAALHAGPAVAIAFLIAALVSGVVGMAYAEFSSAMPVAGSAYSFGAVIYGEIVGWVLGWALILEYFLTVSAEAVGFASYFNNNILGAFGITLPKFLSAGPLEGGGINISATLIVLLIAVIISHGASLSKKVENVAVLIKVAIIVLFIIVGIFYIKTSNYVPFYPKEFHTSPFGLGGISTAAATVFFAFVGFDALAANSAETINPKKDMVKGILGTVIVAVILYVGFSLVLTGIVNYKKLNVDDPAAYALKAIHLNTWNKLITVGALVGIFTSLLTMFFGGSRLVYALGRDGLLPEKMGEVDEKFFVPKNAILVATVVQAFFAGMVPLTELTSLINAGTLLAFIFISFGIIPLRHRKDIPNTGFKMPWYPFLPVFAGLASMYFLFMLPAISKWSVGIWIAIGVVVYLTYGLKHSKLQNNTRNKKK</sequence>
<dbReference type="GO" id="GO:0016020">
    <property type="term" value="C:membrane"/>
    <property type="evidence" value="ECO:0007669"/>
    <property type="project" value="UniProtKB-SubCell"/>
</dbReference>
<feature type="transmembrane region" description="Helical" evidence="6">
    <location>
        <begin position="357"/>
        <end position="375"/>
    </location>
</feature>
<dbReference type="PANTHER" id="PTHR43243:SF4">
    <property type="entry name" value="CATIONIC AMINO ACID TRANSPORTER 4"/>
    <property type="match status" value="1"/>
</dbReference>
<dbReference type="Gene3D" id="1.20.1740.10">
    <property type="entry name" value="Amino acid/polyamine transporter I"/>
    <property type="match status" value="1"/>
</dbReference>
<proteinExistence type="predicted"/>
<organism evidence="7 8">
    <name type="scientific">Companilactobacillus kimchiensis</name>
    <dbReference type="NCBI Taxonomy" id="993692"/>
    <lineage>
        <taxon>Bacteria</taxon>
        <taxon>Bacillati</taxon>
        <taxon>Bacillota</taxon>
        <taxon>Bacilli</taxon>
        <taxon>Lactobacillales</taxon>
        <taxon>Lactobacillaceae</taxon>
        <taxon>Companilactobacillus</taxon>
    </lineage>
</organism>
<dbReference type="Proteomes" id="UP000051006">
    <property type="component" value="Unassembled WGS sequence"/>
</dbReference>
<dbReference type="PANTHER" id="PTHR43243">
    <property type="entry name" value="INNER MEMBRANE TRANSPORTER YGJI-RELATED"/>
    <property type="match status" value="1"/>
</dbReference>
<feature type="transmembrane region" description="Helical" evidence="6">
    <location>
        <begin position="413"/>
        <end position="434"/>
    </location>
</feature>